<dbReference type="InterPro" id="IPR013740">
    <property type="entry name" value="Redoxin"/>
</dbReference>
<dbReference type="GO" id="GO:0034599">
    <property type="term" value="P:cellular response to oxidative stress"/>
    <property type="evidence" value="ECO:0007669"/>
    <property type="project" value="TreeGrafter"/>
</dbReference>
<name>A0AA42RUM0_9PSED</name>
<evidence type="ECO:0000313" key="8">
    <source>
        <dbReference type="Proteomes" id="UP001160882"/>
    </source>
</evidence>
<keyword evidence="1" id="KW-0575">Peroxidase</keyword>
<evidence type="ECO:0000313" key="7">
    <source>
        <dbReference type="EMBL" id="MDH1628866.1"/>
    </source>
</evidence>
<dbReference type="InterPro" id="IPR050924">
    <property type="entry name" value="Peroxiredoxin_BCP/PrxQ"/>
</dbReference>
<gene>
    <name evidence="7" type="ORF">N5I14_01230</name>
</gene>
<keyword evidence="2" id="KW-0049">Antioxidant</keyword>
<accession>A0AA42RUM0</accession>
<reference evidence="7" key="1">
    <citation type="submission" date="2022-09" db="EMBL/GenBank/DDBJ databases">
        <title>Intensive care unit water sources are persistently colonized with multi-drug resistant bacteria and are the site of extensive horizontal gene transfer of antibiotic resistance genes.</title>
        <authorList>
            <person name="Diorio-Toth L."/>
        </authorList>
    </citation>
    <scope>NUCLEOTIDE SEQUENCE</scope>
    <source>
        <strain evidence="7">GD03782</strain>
    </source>
</reference>
<keyword evidence="3" id="KW-0560">Oxidoreductase</keyword>
<evidence type="ECO:0000256" key="1">
    <source>
        <dbReference type="ARBA" id="ARBA00022559"/>
    </source>
</evidence>
<dbReference type="InterPro" id="IPR036249">
    <property type="entry name" value="Thioredoxin-like_sf"/>
</dbReference>
<protein>
    <submittedName>
        <fullName evidence="7">Peroxiredoxin</fullName>
    </submittedName>
</protein>
<evidence type="ECO:0000256" key="2">
    <source>
        <dbReference type="ARBA" id="ARBA00022862"/>
    </source>
</evidence>
<dbReference type="Pfam" id="PF08534">
    <property type="entry name" value="Redoxin"/>
    <property type="match status" value="1"/>
</dbReference>
<dbReference type="RefSeq" id="WP_280080074.1">
    <property type="nucleotide sequence ID" value="NZ_JAOCGG010000001.1"/>
</dbReference>
<feature type="domain" description="Redoxin" evidence="6">
    <location>
        <begin position="77"/>
        <end position="228"/>
    </location>
</feature>
<dbReference type="GO" id="GO:0008379">
    <property type="term" value="F:thioredoxin peroxidase activity"/>
    <property type="evidence" value="ECO:0007669"/>
    <property type="project" value="TreeGrafter"/>
</dbReference>
<sequence>MAELFTVCAKNRQADIWQGEGRLGDRLLRTDRKKMCWQPYLGETARRLGIMVINELNVLPGDLPAPEDDGGADHLLGRTLPQLVLPATDGSLVDLSELPARSVIFIYPRTGQPGKPPLADNWNEIAGARGCTPQTLGYKALAESFLALGYQIYGLSTQNSAYQQELVARLQLTFPMLSDEHLTLTRSLSLPTLEVAGQTLLKRMSWLVHDGKIVKLCYPVFPPDQNAARMLELARSLPDQ</sequence>
<dbReference type="AlphaFoldDB" id="A0AA42RUM0"/>
<dbReference type="GO" id="GO:0045454">
    <property type="term" value="P:cell redox homeostasis"/>
    <property type="evidence" value="ECO:0007669"/>
    <property type="project" value="TreeGrafter"/>
</dbReference>
<evidence type="ECO:0000256" key="4">
    <source>
        <dbReference type="ARBA" id="ARBA00023157"/>
    </source>
</evidence>
<dbReference type="Gene3D" id="3.40.30.10">
    <property type="entry name" value="Glutaredoxin"/>
    <property type="match status" value="1"/>
</dbReference>
<dbReference type="GO" id="GO:0005737">
    <property type="term" value="C:cytoplasm"/>
    <property type="evidence" value="ECO:0007669"/>
    <property type="project" value="TreeGrafter"/>
</dbReference>
<keyword evidence="4" id="KW-1015">Disulfide bond</keyword>
<evidence type="ECO:0000256" key="3">
    <source>
        <dbReference type="ARBA" id="ARBA00023002"/>
    </source>
</evidence>
<evidence type="ECO:0000259" key="6">
    <source>
        <dbReference type="Pfam" id="PF08534"/>
    </source>
</evidence>
<dbReference type="PANTHER" id="PTHR42801">
    <property type="entry name" value="THIOREDOXIN-DEPENDENT PEROXIDE REDUCTASE"/>
    <property type="match status" value="1"/>
</dbReference>
<dbReference type="SUPFAM" id="SSF52833">
    <property type="entry name" value="Thioredoxin-like"/>
    <property type="match status" value="1"/>
</dbReference>
<keyword evidence="5" id="KW-0676">Redox-active center</keyword>
<dbReference type="PANTHER" id="PTHR42801:SF21">
    <property type="entry name" value="BCPB PROTEIN"/>
    <property type="match status" value="1"/>
</dbReference>
<dbReference type="CDD" id="cd03017">
    <property type="entry name" value="PRX_BCP"/>
    <property type="match status" value="1"/>
</dbReference>
<proteinExistence type="predicted"/>
<dbReference type="Proteomes" id="UP001160882">
    <property type="component" value="Unassembled WGS sequence"/>
</dbReference>
<comment type="caution">
    <text evidence="7">The sequence shown here is derived from an EMBL/GenBank/DDBJ whole genome shotgun (WGS) entry which is preliminary data.</text>
</comment>
<organism evidence="7 8">
    <name type="scientific">Pseudomonas mosselii</name>
    <dbReference type="NCBI Taxonomy" id="78327"/>
    <lineage>
        <taxon>Bacteria</taxon>
        <taxon>Pseudomonadati</taxon>
        <taxon>Pseudomonadota</taxon>
        <taxon>Gammaproteobacteria</taxon>
        <taxon>Pseudomonadales</taxon>
        <taxon>Pseudomonadaceae</taxon>
        <taxon>Pseudomonas</taxon>
    </lineage>
</organism>
<dbReference type="EMBL" id="JAOCGG010000001">
    <property type="protein sequence ID" value="MDH1628866.1"/>
    <property type="molecule type" value="Genomic_DNA"/>
</dbReference>
<evidence type="ECO:0000256" key="5">
    <source>
        <dbReference type="ARBA" id="ARBA00023284"/>
    </source>
</evidence>